<evidence type="ECO:0000313" key="4">
    <source>
        <dbReference type="WBParaSite" id="NBR_0001501101-mRNA-1"/>
    </source>
</evidence>
<evidence type="ECO:0000313" key="2">
    <source>
        <dbReference type="EMBL" id="VDL78606.1"/>
    </source>
</evidence>
<dbReference type="Proteomes" id="UP000271162">
    <property type="component" value="Unassembled WGS sequence"/>
</dbReference>
<name>A0A0N4YEA9_NIPBR</name>
<keyword evidence="3" id="KW-1185">Reference proteome</keyword>
<feature type="compositionally biased region" description="Basic and acidic residues" evidence="1">
    <location>
        <begin position="77"/>
        <end position="87"/>
    </location>
</feature>
<sequence length="87" mass="9522">MWASWLKLKRLSVPIYGRENVTDHPAKWLTKARCGQVEQLASVHCCSFSSSKKGLGERPGHSCPQSGSNSTGSARDPGADEFPRLVH</sequence>
<proteinExistence type="predicted"/>
<evidence type="ECO:0000313" key="3">
    <source>
        <dbReference type="Proteomes" id="UP000271162"/>
    </source>
</evidence>
<evidence type="ECO:0000256" key="1">
    <source>
        <dbReference type="SAM" id="MobiDB-lite"/>
    </source>
</evidence>
<reference evidence="4" key="1">
    <citation type="submission" date="2017-02" db="UniProtKB">
        <authorList>
            <consortium name="WormBaseParasite"/>
        </authorList>
    </citation>
    <scope>IDENTIFICATION</scope>
</reference>
<dbReference type="WBParaSite" id="NBR_0001501101-mRNA-1">
    <property type="protein sequence ID" value="NBR_0001501101-mRNA-1"/>
    <property type="gene ID" value="NBR_0001501101"/>
</dbReference>
<feature type="compositionally biased region" description="Polar residues" evidence="1">
    <location>
        <begin position="63"/>
        <end position="73"/>
    </location>
</feature>
<accession>A0A0N4YEA9</accession>
<protein>
    <submittedName>
        <fullName evidence="2 4">Uncharacterized protein</fullName>
    </submittedName>
</protein>
<gene>
    <name evidence="2" type="ORF">NBR_LOCUS15012</name>
</gene>
<dbReference type="EMBL" id="UYSL01021569">
    <property type="protein sequence ID" value="VDL78606.1"/>
    <property type="molecule type" value="Genomic_DNA"/>
</dbReference>
<organism evidence="4">
    <name type="scientific">Nippostrongylus brasiliensis</name>
    <name type="common">Rat hookworm</name>
    <dbReference type="NCBI Taxonomy" id="27835"/>
    <lineage>
        <taxon>Eukaryota</taxon>
        <taxon>Metazoa</taxon>
        <taxon>Ecdysozoa</taxon>
        <taxon>Nematoda</taxon>
        <taxon>Chromadorea</taxon>
        <taxon>Rhabditida</taxon>
        <taxon>Rhabditina</taxon>
        <taxon>Rhabditomorpha</taxon>
        <taxon>Strongyloidea</taxon>
        <taxon>Heligmosomidae</taxon>
        <taxon>Nippostrongylus</taxon>
    </lineage>
</organism>
<reference evidence="2 3" key="2">
    <citation type="submission" date="2018-11" db="EMBL/GenBank/DDBJ databases">
        <authorList>
            <consortium name="Pathogen Informatics"/>
        </authorList>
    </citation>
    <scope>NUCLEOTIDE SEQUENCE [LARGE SCALE GENOMIC DNA]</scope>
</reference>
<feature type="region of interest" description="Disordered" evidence="1">
    <location>
        <begin position="51"/>
        <end position="87"/>
    </location>
</feature>
<dbReference type="AlphaFoldDB" id="A0A0N4YEA9"/>